<keyword evidence="2" id="KW-1185">Reference proteome</keyword>
<dbReference type="Proteomes" id="UP001151760">
    <property type="component" value="Unassembled WGS sequence"/>
</dbReference>
<evidence type="ECO:0000313" key="1">
    <source>
        <dbReference type="EMBL" id="GJS89510.1"/>
    </source>
</evidence>
<comment type="caution">
    <text evidence="1">The sequence shown here is derived from an EMBL/GenBank/DDBJ whole genome shotgun (WGS) entry which is preliminary data.</text>
</comment>
<gene>
    <name evidence="1" type="ORF">Tco_0772146</name>
</gene>
<feature type="non-terminal residue" evidence="1">
    <location>
        <position position="1"/>
    </location>
</feature>
<dbReference type="EMBL" id="BQNB010011356">
    <property type="protein sequence ID" value="GJS89510.1"/>
    <property type="molecule type" value="Genomic_DNA"/>
</dbReference>
<reference evidence="1" key="2">
    <citation type="submission" date="2022-01" db="EMBL/GenBank/DDBJ databases">
        <authorList>
            <person name="Yamashiro T."/>
            <person name="Shiraishi A."/>
            <person name="Satake H."/>
            <person name="Nakayama K."/>
        </authorList>
    </citation>
    <scope>NUCLEOTIDE SEQUENCE</scope>
</reference>
<accession>A0ABQ4ZI01</accession>
<protein>
    <submittedName>
        <fullName evidence="1">Uncharacterized protein</fullName>
    </submittedName>
</protein>
<name>A0ABQ4ZI01_9ASTR</name>
<sequence length="109" mass="12248">AVNKISESVKNIEKNFDNALASTSNANDANSIAGKPMDTKTDMKDQTDIMTKFLDEAENMAEIPVFQHLIRQMPSLTATPKQKLIHKQDQVLTMLGRNLQTKLRPLPLR</sequence>
<reference evidence="1" key="1">
    <citation type="journal article" date="2022" name="Int. J. Mol. Sci.">
        <title>Draft Genome of Tanacetum Coccineum: Genomic Comparison of Closely Related Tanacetum-Family Plants.</title>
        <authorList>
            <person name="Yamashiro T."/>
            <person name="Shiraishi A."/>
            <person name="Nakayama K."/>
            <person name="Satake H."/>
        </authorList>
    </citation>
    <scope>NUCLEOTIDE SEQUENCE</scope>
</reference>
<evidence type="ECO:0000313" key="2">
    <source>
        <dbReference type="Proteomes" id="UP001151760"/>
    </source>
</evidence>
<proteinExistence type="predicted"/>
<organism evidence="1 2">
    <name type="scientific">Tanacetum coccineum</name>
    <dbReference type="NCBI Taxonomy" id="301880"/>
    <lineage>
        <taxon>Eukaryota</taxon>
        <taxon>Viridiplantae</taxon>
        <taxon>Streptophyta</taxon>
        <taxon>Embryophyta</taxon>
        <taxon>Tracheophyta</taxon>
        <taxon>Spermatophyta</taxon>
        <taxon>Magnoliopsida</taxon>
        <taxon>eudicotyledons</taxon>
        <taxon>Gunneridae</taxon>
        <taxon>Pentapetalae</taxon>
        <taxon>asterids</taxon>
        <taxon>campanulids</taxon>
        <taxon>Asterales</taxon>
        <taxon>Asteraceae</taxon>
        <taxon>Asteroideae</taxon>
        <taxon>Anthemideae</taxon>
        <taxon>Anthemidinae</taxon>
        <taxon>Tanacetum</taxon>
    </lineage>
</organism>